<dbReference type="GeneID" id="106171709"/>
<keyword evidence="1" id="KW-0880">Kelch repeat</keyword>
<dbReference type="InterPro" id="IPR011705">
    <property type="entry name" value="BACK"/>
</dbReference>
<keyword evidence="2" id="KW-0677">Repeat</keyword>
<feature type="domain" description="BTB" evidence="3">
    <location>
        <begin position="1"/>
        <end position="40"/>
    </location>
</feature>
<organism evidence="4 5">
    <name type="scientific">Lingula anatina</name>
    <name type="common">Brachiopod</name>
    <name type="synonym">Lingula unguis</name>
    <dbReference type="NCBI Taxonomy" id="7574"/>
    <lineage>
        <taxon>Eukaryota</taxon>
        <taxon>Metazoa</taxon>
        <taxon>Spiralia</taxon>
        <taxon>Lophotrochozoa</taxon>
        <taxon>Brachiopoda</taxon>
        <taxon>Linguliformea</taxon>
        <taxon>Lingulata</taxon>
        <taxon>Lingulida</taxon>
        <taxon>Linguloidea</taxon>
        <taxon>Lingulidae</taxon>
        <taxon>Lingula</taxon>
    </lineage>
</organism>
<dbReference type="PANTHER" id="PTHR24412">
    <property type="entry name" value="KELCH PROTEIN"/>
    <property type="match status" value="1"/>
</dbReference>
<accession>A0A1S3JBP7</accession>
<evidence type="ECO:0000259" key="3">
    <source>
        <dbReference type="PROSITE" id="PS50097"/>
    </source>
</evidence>
<gene>
    <name evidence="5" type="primary">LOC106171709</name>
</gene>
<dbReference type="SMART" id="SM00875">
    <property type="entry name" value="BACK"/>
    <property type="match status" value="1"/>
</dbReference>
<dbReference type="OrthoDB" id="45365at2759"/>
<dbReference type="SMART" id="SM00612">
    <property type="entry name" value="Kelch"/>
    <property type="match status" value="6"/>
</dbReference>
<dbReference type="Gene3D" id="1.25.40.420">
    <property type="match status" value="1"/>
</dbReference>
<evidence type="ECO:0000313" key="4">
    <source>
        <dbReference type="Proteomes" id="UP000085678"/>
    </source>
</evidence>
<dbReference type="SUPFAM" id="SSF50965">
    <property type="entry name" value="Galactose oxidase, central domain"/>
    <property type="match status" value="1"/>
</dbReference>
<dbReference type="PRINTS" id="PR00501">
    <property type="entry name" value="KELCHREPEAT"/>
</dbReference>
<dbReference type="FunFam" id="1.25.40.420:FF:000001">
    <property type="entry name" value="Kelch-like family member 12"/>
    <property type="match status" value="1"/>
</dbReference>
<dbReference type="Gene3D" id="2.120.10.80">
    <property type="entry name" value="Kelch-type beta propeller"/>
    <property type="match status" value="2"/>
</dbReference>
<dbReference type="SUPFAM" id="SSF54695">
    <property type="entry name" value="POZ domain"/>
    <property type="match status" value="1"/>
</dbReference>
<dbReference type="InterPro" id="IPR011333">
    <property type="entry name" value="SKP1/BTB/POZ_sf"/>
</dbReference>
<evidence type="ECO:0000256" key="1">
    <source>
        <dbReference type="ARBA" id="ARBA00022441"/>
    </source>
</evidence>
<dbReference type="PROSITE" id="PS50097">
    <property type="entry name" value="BTB"/>
    <property type="match status" value="1"/>
</dbReference>
<dbReference type="Pfam" id="PF07707">
    <property type="entry name" value="BACK"/>
    <property type="match status" value="1"/>
</dbReference>
<sequence length="510" mass="56398">MFTHDMVESKQDEISMQGIEASALEALINYAYNGRVQIDSKSVQALLVGASFLHLYPVKEACSDYLKNRLHPTNVLGIRNFAEQFVCQQLVEAANKHLQKHFIEVSRSEEFLNLSQAEVLDILCRDELYVTSEEQVFEAMLAWIKKDMDNRVDTLPELMRHVRLPLMCPQYLTDRVAAEELIKTSFQCRDLLDEAKDFHLMPERRPHLQTFKTRPRCCTDIVGIIYAVGGLTSSGDSLSTVESFDPIVGRWTLAEPMSTLRSRVGVAVLDGQLYAIGGYDGQERLQTVEVFDPVLKHWKLVAPMTSKRSALGVATVDSKLYVCGGYDGVGSLSSVECYDPDTNTWNMVSNMTKHRSAAGVTTFDTQIYALGGHDGLSIFDSVECFNPLTGTWTQVAPMLTKRCRLGVATLNGKLYVCGGYDGSVFLKSVECYDPVTNQWTKVAPMNIKRSRVALAANCGKLYAIGGYDGVSNLSSVEVYDPNTNCWTFVSPMCAHAGGVGIGVIPLAPSI</sequence>
<dbReference type="InterPro" id="IPR015915">
    <property type="entry name" value="Kelch-typ_b-propeller"/>
</dbReference>
<keyword evidence="4" id="KW-1185">Reference proteome</keyword>
<evidence type="ECO:0000256" key="2">
    <source>
        <dbReference type="ARBA" id="ARBA00022737"/>
    </source>
</evidence>
<dbReference type="InterPro" id="IPR000210">
    <property type="entry name" value="BTB/POZ_dom"/>
</dbReference>
<dbReference type="PANTHER" id="PTHR24412:SF497">
    <property type="entry name" value="KELCH-LIKE PROTEIN 18"/>
    <property type="match status" value="1"/>
</dbReference>
<name>A0A1S3JBP7_LINAN</name>
<dbReference type="RefSeq" id="XP_013407611.1">
    <property type="nucleotide sequence ID" value="XM_013552157.1"/>
</dbReference>
<reference evidence="5" key="1">
    <citation type="submission" date="2025-08" db="UniProtKB">
        <authorList>
            <consortium name="RefSeq"/>
        </authorList>
    </citation>
    <scope>IDENTIFICATION</scope>
    <source>
        <tissue evidence="5">Gonads</tissue>
    </source>
</reference>
<dbReference type="Proteomes" id="UP000085678">
    <property type="component" value="Unplaced"/>
</dbReference>
<protein>
    <submittedName>
        <fullName evidence="5">Kelch-like protein 18 isoform X3</fullName>
    </submittedName>
</protein>
<dbReference type="InterPro" id="IPR006652">
    <property type="entry name" value="Kelch_1"/>
</dbReference>
<dbReference type="Pfam" id="PF01344">
    <property type="entry name" value="Kelch_1"/>
    <property type="match status" value="2"/>
</dbReference>
<dbReference type="PIRSF" id="PIRSF037037">
    <property type="entry name" value="Kelch-like_protein_gigaxonin"/>
    <property type="match status" value="1"/>
</dbReference>
<dbReference type="AlphaFoldDB" id="A0A1S3JBP7"/>
<dbReference type="Pfam" id="PF00651">
    <property type="entry name" value="BTB"/>
    <property type="match status" value="1"/>
</dbReference>
<evidence type="ECO:0000313" key="5">
    <source>
        <dbReference type="RefSeq" id="XP_013407611.1"/>
    </source>
</evidence>
<dbReference type="Gene3D" id="3.30.710.10">
    <property type="entry name" value="Potassium Channel Kv1.1, Chain A"/>
    <property type="match status" value="1"/>
</dbReference>
<proteinExistence type="predicted"/>
<dbReference type="CDD" id="cd18457">
    <property type="entry name" value="BACK_KLHL18"/>
    <property type="match status" value="1"/>
</dbReference>
<dbReference type="Pfam" id="PF24681">
    <property type="entry name" value="Kelch_KLHDC2_KLHL20_DRC7"/>
    <property type="match status" value="1"/>
</dbReference>
<dbReference type="InterPro" id="IPR017096">
    <property type="entry name" value="BTB-kelch_protein"/>
</dbReference>
<dbReference type="InterPro" id="IPR011043">
    <property type="entry name" value="Gal_Oxase/kelch_b-propeller"/>
</dbReference>